<dbReference type="GO" id="GO:0006352">
    <property type="term" value="P:DNA-templated transcription initiation"/>
    <property type="evidence" value="ECO:0007669"/>
    <property type="project" value="InterPro"/>
</dbReference>
<dbReference type="InterPro" id="IPR013249">
    <property type="entry name" value="RNA_pol_sigma70_r4_t2"/>
</dbReference>
<feature type="domain" description="RNA polymerase sigma factor 70 region 4 type 2" evidence="6">
    <location>
        <begin position="124"/>
        <end position="174"/>
    </location>
</feature>
<dbReference type="PANTHER" id="PTHR43133:SF51">
    <property type="entry name" value="RNA POLYMERASE SIGMA FACTOR"/>
    <property type="match status" value="1"/>
</dbReference>
<dbReference type="RefSeq" id="WP_003388678.1">
    <property type="nucleotide sequence ID" value="NZ_APBN01000004.1"/>
</dbReference>
<evidence type="ECO:0000256" key="4">
    <source>
        <dbReference type="ARBA" id="ARBA00023163"/>
    </source>
</evidence>
<keyword evidence="8" id="KW-1185">Reference proteome</keyword>
<evidence type="ECO:0000259" key="5">
    <source>
        <dbReference type="Pfam" id="PF04542"/>
    </source>
</evidence>
<keyword evidence="3" id="KW-0731">Sigma factor</keyword>
<protein>
    <submittedName>
        <fullName evidence="7">RNA polymerase ECF-type sigma factor</fullName>
    </submittedName>
</protein>
<dbReference type="Gene3D" id="1.10.1740.10">
    <property type="match status" value="1"/>
</dbReference>
<organism evidence="7 8">
    <name type="scientific">Brevibacillus borstelensis AK1</name>
    <dbReference type="NCBI Taxonomy" id="1300222"/>
    <lineage>
        <taxon>Bacteria</taxon>
        <taxon>Bacillati</taxon>
        <taxon>Bacillota</taxon>
        <taxon>Bacilli</taxon>
        <taxon>Bacillales</taxon>
        <taxon>Paenibacillaceae</taxon>
        <taxon>Brevibacillus</taxon>
    </lineage>
</organism>
<dbReference type="Proteomes" id="UP000012081">
    <property type="component" value="Unassembled WGS sequence"/>
</dbReference>
<dbReference type="SUPFAM" id="SSF88659">
    <property type="entry name" value="Sigma3 and sigma4 domains of RNA polymerase sigma factors"/>
    <property type="match status" value="1"/>
</dbReference>
<dbReference type="InterPro" id="IPR013324">
    <property type="entry name" value="RNA_pol_sigma_r3/r4-like"/>
</dbReference>
<dbReference type="InterPro" id="IPR007627">
    <property type="entry name" value="RNA_pol_sigma70_r2"/>
</dbReference>
<dbReference type="Gene3D" id="1.10.10.10">
    <property type="entry name" value="Winged helix-like DNA-binding domain superfamily/Winged helix DNA-binding domain"/>
    <property type="match status" value="1"/>
</dbReference>
<dbReference type="GO" id="GO:0016987">
    <property type="term" value="F:sigma factor activity"/>
    <property type="evidence" value="ECO:0007669"/>
    <property type="project" value="UniProtKB-KW"/>
</dbReference>
<dbReference type="GO" id="GO:0003677">
    <property type="term" value="F:DNA binding"/>
    <property type="evidence" value="ECO:0007669"/>
    <property type="project" value="InterPro"/>
</dbReference>
<dbReference type="SUPFAM" id="SSF88946">
    <property type="entry name" value="Sigma2 domain of RNA polymerase sigma factors"/>
    <property type="match status" value="1"/>
</dbReference>
<accession>M8EAM6</accession>
<gene>
    <name evidence="7" type="ORF">I532_12824</name>
</gene>
<keyword evidence="4" id="KW-0804">Transcription</keyword>
<dbReference type="InterPro" id="IPR039425">
    <property type="entry name" value="RNA_pol_sigma-70-like"/>
</dbReference>
<evidence type="ECO:0000256" key="2">
    <source>
        <dbReference type="ARBA" id="ARBA00023015"/>
    </source>
</evidence>
<dbReference type="NCBIfam" id="TIGR02937">
    <property type="entry name" value="sigma70-ECF"/>
    <property type="match status" value="1"/>
</dbReference>
<evidence type="ECO:0000313" key="8">
    <source>
        <dbReference type="Proteomes" id="UP000012081"/>
    </source>
</evidence>
<comment type="similarity">
    <text evidence="1">Belongs to the sigma-70 factor family. ECF subfamily.</text>
</comment>
<dbReference type="InterPro" id="IPR014284">
    <property type="entry name" value="RNA_pol_sigma-70_dom"/>
</dbReference>
<evidence type="ECO:0000256" key="1">
    <source>
        <dbReference type="ARBA" id="ARBA00010641"/>
    </source>
</evidence>
<evidence type="ECO:0000259" key="6">
    <source>
        <dbReference type="Pfam" id="PF08281"/>
    </source>
</evidence>
<proteinExistence type="inferred from homology"/>
<name>M8EAM6_9BACL</name>
<dbReference type="EMBL" id="APBN01000004">
    <property type="protein sequence ID" value="EMT52540.1"/>
    <property type="molecule type" value="Genomic_DNA"/>
</dbReference>
<dbReference type="OrthoDB" id="2732687at2"/>
<dbReference type="Pfam" id="PF04542">
    <property type="entry name" value="Sigma70_r2"/>
    <property type="match status" value="1"/>
</dbReference>
<sequence>MDKEQIERLVVEIKASGSLEGFGMVIEQLQQPIFTYCYHMLGHRQEAEDAVQEVFIKAYENLEKYTEVVSFSAWVYKIAYHHCLNLIKRKRIYRLVPFLNNRVPADDREEGAARVEQGQLTAPLHRALSTLSPEERNLILLRVIEEKGYEELSVLFQEKPATLRKRYERAMKKCKNQLISQKGGEMSEAFRLIR</sequence>
<dbReference type="InterPro" id="IPR036388">
    <property type="entry name" value="WH-like_DNA-bd_sf"/>
</dbReference>
<evidence type="ECO:0000256" key="3">
    <source>
        <dbReference type="ARBA" id="ARBA00023082"/>
    </source>
</evidence>
<evidence type="ECO:0000313" key="7">
    <source>
        <dbReference type="EMBL" id="EMT52540.1"/>
    </source>
</evidence>
<dbReference type="Pfam" id="PF08281">
    <property type="entry name" value="Sigma70_r4_2"/>
    <property type="match status" value="1"/>
</dbReference>
<feature type="domain" description="RNA polymerase sigma-70 region 2" evidence="5">
    <location>
        <begin position="26"/>
        <end position="91"/>
    </location>
</feature>
<dbReference type="AlphaFoldDB" id="M8EAM6"/>
<dbReference type="PATRIC" id="fig|1300222.3.peg.2681"/>
<dbReference type="InterPro" id="IPR013325">
    <property type="entry name" value="RNA_pol_sigma_r2"/>
</dbReference>
<comment type="caution">
    <text evidence="7">The sequence shown here is derived from an EMBL/GenBank/DDBJ whole genome shotgun (WGS) entry which is preliminary data.</text>
</comment>
<dbReference type="PANTHER" id="PTHR43133">
    <property type="entry name" value="RNA POLYMERASE ECF-TYPE SIGMA FACTO"/>
    <property type="match status" value="1"/>
</dbReference>
<keyword evidence="2" id="KW-0805">Transcription regulation</keyword>
<dbReference type="STRING" id="1300222.I532_12824"/>
<reference evidence="7 8" key="1">
    <citation type="submission" date="2013-03" db="EMBL/GenBank/DDBJ databases">
        <title>Assembly of a new bacterial strain Brevibacillus borstelensis AK1.</title>
        <authorList>
            <person name="Rajan I."/>
            <person name="PoliReddy D."/>
            <person name="Sugumar T."/>
            <person name="Rathinam K."/>
            <person name="Alqarawi S."/>
            <person name="Khalil A.B."/>
            <person name="Sivakumar N."/>
        </authorList>
    </citation>
    <scope>NUCLEOTIDE SEQUENCE [LARGE SCALE GENOMIC DNA]</scope>
    <source>
        <strain evidence="7 8">AK1</strain>
    </source>
</reference>